<dbReference type="GO" id="GO:0016020">
    <property type="term" value="C:membrane"/>
    <property type="evidence" value="ECO:0007669"/>
    <property type="project" value="UniProtKB-SubCell"/>
</dbReference>
<name>A0A1M7UGQ2_9BRAD</name>
<dbReference type="InterPro" id="IPR007269">
    <property type="entry name" value="ICMT_MeTrfase"/>
</dbReference>
<feature type="transmembrane region" description="Helical" evidence="5">
    <location>
        <begin position="154"/>
        <end position="176"/>
    </location>
</feature>
<keyword evidence="4 5" id="KW-0472">Membrane</keyword>
<dbReference type="EMBL" id="LT670849">
    <property type="protein sequence ID" value="SHN82183.1"/>
    <property type="molecule type" value="Genomic_DNA"/>
</dbReference>
<evidence type="ECO:0000256" key="4">
    <source>
        <dbReference type="ARBA" id="ARBA00023136"/>
    </source>
</evidence>
<organism evidence="6 7">
    <name type="scientific">Bradyrhizobium erythrophlei</name>
    <dbReference type="NCBI Taxonomy" id="1437360"/>
    <lineage>
        <taxon>Bacteria</taxon>
        <taxon>Pseudomonadati</taxon>
        <taxon>Pseudomonadota</taxon>
        <taxon>Alphaproteobacteria</taxon>
        <taxon>Hyphomicrobiales</taxon>
        <taxon>Nitrobacteraceae</taxon>
        <taxon>Bradyrhizobium</taxon>
    </lineage>
</organism>
<dbReference type="PANTHER" id="PTHR12714">
    <property type="entry name" value="PROTEIN-S ISOPRENYLCYSTEINE O-METHYLTRANSFERASE"/>
    <property type="match status" value="1"/>
</dbReference>
<feature type="transmembrane region" description="Helical" evidence="5">
    <location>
        <begin position="21"/>
        <end position="51"/>
    </location>
</feature>
<comment type="subcellular location">
    <subcellularLocation>
        <location evidence="1">Membrane</location>
        <topology evidence="1">Multi-pass membrane protein</topology>
    </subcellularLocation>
</comment>
<evidence type="ECO:0000256" key="2">
    <source>
        <dbReference type="ARBA" id="ARBA00022692"/>
    </source>
</evidence>
<dbReference type="AlphaFoldDB" id="A0A1M7UGQ2"/>
<evidence type="ECO:0000313" key="6">
    <source>
        <dbReference type="EMBL" id="SHN82183.1"/>
    </source>
</evidence>
<dbReference type="GO" id="GO:0032259">
    <property type="term" value="P:methylation"/>
    <property type="evidence" value="ECO:0007669"/>
    <property type="project" value="UniProtKB-KW"/>
</dbReference>
<protein>
    <submittedName>
        <fullName evidence="6">Protein-S-isoprenylcysteine O-methyltransferase Ste14</fullName>
    </submittedName>
</protein>
<dbReference type="PANTHER" id="PTHR12714:SF24">
    <property type="entry name" value="SLR1182 PROTEIN"/>
    <property type="match status" value="1"/>
</dbReference>
<gene>
    <name evidence="6" type="ORF">SAMN05444170_5034</name>
</gene>
<evidence type="ECO:0000256" key="1">
    <source>
        <dbReference type="ARBA" id="ARBA00004141"/>
    </source>
</evidence>
<reference evidence="7" key="1">
    <citation type="submission" date="2016-11" db="EMBL/GenBank/DDBJ databases">
        <authorList>
            <person name="Varghese N."/>
            <person name="Submissions S."/>
        </authorList>
    </citation>
    <scope>NUCLEOTIDE SEQUENCE [LARGE SCALE GENOMIC DNA]</scope>
    <source>
        <strain evidence="7">GAS401</strain>
    </source>
</reference>
<dbReference type="Pfam" id="PF04140">
    <property type="entry name" value="ICMT"/>
    <property type="match status" value="1"/>
</dbReference>
<accession>A0A1M7UGQ2</accession>
<feature type="transmembrane region" description="Helical" evidence="5">
    <location>
        <begin position="71"/>
        <end position="92"/>
    </location>
</feature>
<evidence type="ECO:0000313" key="7">
    <source>
        <dbReference type="Proteomes" id="UP000184096"/>
    </source>
</evidence>
<dbReference type="Gene3D" id="1.20.120.1630">
    <property type="match status" value="1"/>
</dbReference>
<keyword evidence="2 5" id="KW-0812">Transmembrane</keyword>
<evidence type="ECO:0000256" key="5">
    <source>
        <dbReference type="SAM" id="Phobius"/>
    </source>
</evidence>
<feature type="transmembrane region" description="Helical" evidence="5">
    <location>
        <begin position="99"/>
        <end position="116"/>
    </location>
</feature>
<keyword evidence="6" id="KW-0808">Transferase</keyword>
<keyword evidence="6" id="KW-0489">Methyltransferase</keyword>
<keyword evidence="7" id="KW-1185">Reference proteome</keyword>
<keyword evidence="3 5" id="KW-1133">Transmembrane helix</keyword>
<dbReference type="Proteomes" id="UP000184096">
    <property type="component" value="Chromosome I"/>
</dbReference>
<proteinExistence type="predicted"/>
<sequence length="219" mass="24409">MSRVGDGQMMFNSFNDIFATVFSGWIVTWPTSLFAIIWLAFAASWILASVWSGRTKTAVRTLDAWLYRGPILLGAIFLAPPIESLLGAAPLYHFSNATIYGLALVVILGLCFTWWARIHLGRFWSNAITHKEDHRIIDTGPYGVVRHPIYTGQIVGMIATGIAIGNWAAILGTLLIPFGEWQKARMEERFLSVELGTDAYAAYCRRVPMIIPFLRPMAG</sequence>
<dbReference type="GO" id="GO:0004671">
    <property type="term" value="F:protein C-terminal S-isoprenylcysteine carboxyl O-methyltransferase activity"/>
    <property type="evidence" value="ECO:0007669"/>
    <property type="project" value="InterPro"/>
</dbReference>
<evidence type="ECO:0000256" key="3">
    <source>
        <dbReference type="ARBA" id="ARBA00022989"/>
    </source>
</evidence>